<protein>
    <submittedName>
        <fullName evidence="1">Uncharacterized protein</fullName>
    </submittedName>
</protein>
<accession>A0ABT0MPU5</accession>
<keyword evidence="2" id="KW-1185">Reference proteome</keyword>
<dbReference type="EMBL" id="JAKPBZ010000104">
    <property type="protein sequence ID" value="MCL2891851.1"/>
    <property type="molecule type" value="Genomic_DNA"/>
</dbReference>
<name>A0ABT0MPU5_9GAMM</name>
<organism evidence="1 2">
    <name type="scientific">Brenneria tiliae</name>
    <dbReference type="NCBI Taxonomy" id="2914984"/>
    <lineage>
        <taxon>Bacteria</taxon>
        <taxon>Pseudomonadati</taxon>
        <taxon>Pseudomonadota</taxon>
        <taxon>Gammaproteobacteria</taxon>
        <taxon>Enterobacterales</taxon>
        <taxon>Pectobacteriaceae</taxon>
        <taxon>Brenneria</taxon>
    </lineage>
</organism>
<gene>
    <name evidence="1" type="ORF">MFP26_03940</name>
</gene>
<comment type="caution">
    <text evidence="1">The sequence shown here is derived from an EMBL/GenBank/DDBJ whole genome shotgun (WGS) entry which is preliminary data.</text>
</comment>
<evidence type="ECO:0000313" key="1">
    <source>
        <dbReference type="EMBL" id="MCL2891851.1"/>
    </source>
</evidence>
<proteinExistence type="predicted"/>
<reference evidence="1 2" key="1">
    <citation type="submission" date="2022-02" db="EMBL/GenBank/DDBJ databases">
        <title>Description of Brenneria tiliae sp. nov. isolated from symptomatic Tilia x moltkei and Tilia x europaea trees in the UK.</title>
        <authorList>
            <person name="Kile H."/>
        </authorList>
    </citation>
    <scope>NUCLEOTIDE SEQUENCE [LARGE SCALE GENOMIC DNA]</scope>
    <source>
        <strain evidence="1 2">MC1SB4.1</strain>
    </source>
</reference>
<dbReference type="Proteomes" id="UP001203069">
    <property type="component" value="Unassembled WGS sequence"/>
</dbReference>
<evidence type="ECO:0000313" key="2">
    <source>
        <dbReference type="Proteomes" id="UP001203069"/>
    </source>
</evidence>
<sequence length="51" mass="6055">MAENFGYLDSWFRENRFAFGIVPNGCPSHMCKGGYRYWQGSYYHHPLFRGC</sequence>